<protein>
    <submittedName>
        <fullName evidence="1">Uncharacterized protein</fullName>
    </submittedName>
</protein>
<dbReference type="Proteomes" id="UP000288805">
    <property type="component" value="Unassembled WGS sequence"/>
</dbReference>
<comment type="caution">
    <text evidence="1">The sequence shown here is derived from an EMBL/GenBank/DDBJ whole genome shotgun (WGS) entry which is preliminary data.</text>
</comment>
<accession>A0A438K9T5</accession>
<sequence length="86" mass="9898">MYYFYGFAGLAKNAVIIVRSTILPANIQKLEKRLTGNLSLFGLLPFVGFAKSWFLEWRIARKSLAEPLWVIENSVWRASDSWLDVC</sequence>
<evidence type="ECO:0000313" key="2">
    <source>
        <dbReference type="Proteomes" id="UP000288805"/>
    </source>
</evidence>
<dbReference type="AlphaFoldDB" id="A0A438K9T5"/>
<organism evidence="1 2">
    <name type="scientific">Vitis vinifera</name>
    <name type="common">Grape</name>
    <dbReference type="NCBI Taxonomy" id="29760"/>
    <lineage>
        <taxon>Eukaryota</taxon>
        <taxon>Viridiplantae</taxon>
        <taxon>Streptophyta</taxon>
        <taxon>Embryophyta</taxon>
        <taxon>Tracheophyta</taxon>
        <taxon>Spermatophyta</taxon>
        <taxon>Magnoliopsida</taxon>
        <taxon>eudicotyledons</taxon>
        <taxon>Gunneridae</taxon>
        <taxon>Pentapetalae</taxon>
        <taxon>rosids</taxon>
        <taxon>Vitales</taxon>
        <taxon>Vitaceae</taxon>
        <taxon>Viteae</taxon>
        <taxon>Vitis</taxon>
    </lineage>
</organism>
<gene>
    <name evidence="1" type="ORF">CK203_004194</name>
</gene>
<evidence type="ECO:0000313" key="1">
    <source>
        <dbReference type="EMBL" id="RVX17970.1"/>
    </source>
</evidence>
<proteinExistence type="predicted"/>
<name>A0A438K9T5_VITVI</name>
<dbReference type="EMBL" id="QGNW01000012">
    <property type="protein sequence ID" value="RVX17970.1"/>
    <property type="molecule type" value="Genomic_DNA"/>
</dbReference>
<reference evidence="1 2" key="1">
    <citation type="journal article" date="2018" name="PLoS Genet.">
        <title>Population sequencing reveals clonal diversity and ancestral inbreeding in the grapevine cultivar Chardonnay.</title>
        <authorList>
            <person name="Roach M.J."/>
            <person name="Johnson D.L."/>
            <person name="Bohlmann J."/>
            <person name="van Vuuren H.J."/>
            <person name="Jones S.J."/>
            <person name="Pretorius I.S."/>
            <person name="Schmidt S.A."/>
            <person name="Borneman A.R."/>
        </authorList>
    </citation>
    <scope>NUCLEOTIDE SEQUENCE [LARGE SCALE GENOMIC DNA]</scope>
    <source>
        <strain evidence="2">cv. Chardonnay</strain>
        <tissue evidence="1">Leaf</tissue>
    </source>
</reference>